<name>A0A645HS68_9ZZZZ</name>
<dbReference type="EMBL" id="VSSQ01098910">
    <property type="protein sequence ID" value="MPN41690.1"/>
    <property type="molecule type" value="Genomic_DNA"/>
</dbReference>
<accession>A0A645HS68</accession>
<organism evidence="1">
    <name type="scientific">bioreactor metagenome</name>
    <dbReference type="NCBI Taxonomy" id="1076179"/>
    <lineage>
        <taxon>unclassified sequences</taxon>
        <taxon>metagenomes</taxon>
        <taxon>ecological metagenomes</taxon>
    </lineage>
</organism>
<protein>
    <submittedName>
        <fullName evidence="1">Uncharacterized protein</fullName>
    </submittedName>
</protein>
<proteinExistence type="predicted"/>
<sequence>MADWTPHSFVAKLNEYHRSNREDAQQHIKWHIATHQVRNYAGQGAKEQRPDHIHNLKALERCAKL</sequence>
<comment type="caution">
    <text evidence="1">The sequence shown here is derived from an EMBL/GenBank/DDBJ whole genome shotgun (WGS) entry which is preliminary data.</text>
</comment>
<evidence type="ECO:0000313" key="1">
    <source>
        <dbReference type="EMBL" id="MPN41690.1"/>
    </source>
</evidence>
<gene>
    <name evidence="1" type="ORF">SDC9_189245</name>
</gene>
<dbReference type="AlphaFoldDB" id="A0A645HS68"/>
<reference evidence="1" key="1">
    <citation type="submission" date="2019-08" db="EMBL/GenBank/DDBJ databases">
        <authorList>
            <person name="Kucharzyk K."/>
            <person name="Murdoch R.W."/>
            <person name="Higgins S."/>
            <person name="Loffler F."/>
        </authorList>
    </citation>
    <scope>NUCLEOTIDE SEQUENCE</scope>
</reference>